<dbReference type="InParanoid" id="A0A1H9IPV2"/>
<proteinExistence type="inferred from homology"/>
<keyword evidence="3" id="KW-0521">NADP</keyword>
<dbReference type="EC" id="1.1.1.34" evidence="2"/>
<dbReference type="GO" id="GO:0004420">
    <property type="term" value="F:hydroxymethylglutaryl-CoA reductase (NADPH) activity"/>
    <property type="evidence" value="ECO:0007669"/>
    <property type="project" value="UniProtKB-EC"/>
</dbReference>
<dbReference type="PANTHER" id="PTHR10572:SF24">
    <property type="entry name" value="3-HYDROXY-3-METHYLGLUTARYL-COENZYME A REDUCTASE"/>
    <property type="match status" value="1"/>
</dbReference>
<keyword evidence="4" id="KW-0560">Oxidoreductase</keyword>
<dbReference type="SUPFAM" id="SSF56542">
    <property type="entry name" value="Substrate-binding domain of HMG-CoA reductase"/>
    <property type="match status" value="1"/>
</dbReference>
<dbReference type="InterPro" id="IPR023076">
    <property type="entry name" value="HMG_CoA_Rdtase_CS"/>
</dbReference>
<dbReference type="GO" id="GO:0008299">
    <property type="term" value="P:isoprenoid biosynthetic process"/>
    <property type="evidence" value="ECO:0007669"/>
    <property type="project" value="InterPro"/>
</dbReference>
<dbReference type="CDD" id="cd00643">
    <property type="entry name" value="HMG-CoA_reductase_classI"/>
    <property type="match status" value="1"/>
</dbReference>
<dbReference type="PROSITE" id="PS50065">
    <property type="entry name" value="HMG_COA_REDUCTASE_4"/>
    <property type="match status" value="1"/>
</dbReference>
<dbReference type="Proteomes" id="UP000199021">
    <property type="component" value="Unassembled WGS sequence"/>
</dbReference>
<comment type="similarity">
    <text evidence="1">Belongs to the HMG-CoA reductase family.</text>
</comment>
<dbReference type="InterPro" id="IPR004554">
    <property type="entry name" value="HMG_CoA_Rdtase_eu_arc"/>
</dbReference>
<evidence type="ECO:0000256" key="2">
    <source>
        <dbReference type="ARBA" id="ARBA00012999"/>
    </source>
</evidence>
<dbReference type="Gene3D" id="3.30.70.420">
    <property type="entry name" value="Hydroxymethylglutaryl-CoA reductase, class I/II, NAD/NADP-binding domain"/>
    <property type="match status" value="1"/>
</dbReference>
<evidence type="ECO:0000256" key="5">
    <source>
        <dbReference type="SAM" id="MobiDB-lite"/>
    </source>
</evidence>
<protein>
    <recommendedName>
        <fullName evidence="2">hydroxymethylglutaryl-CoA reductase (NADPH)</fullName>
        <ecNumber evidence="2">1.1.1.34</ecNumber>
    </recommendedName>
</protein>
<dbReference type="AlphaFoldDB" id="A0A1H9IPV2"/>
<dbReference type="EMBL" id="FOFB01000015">
    <property type="protein sequence ID" value="SEQ76539.1"/>
    <property type="molecule type" value="Genomic_DNA"/>
</dbReference>
<feature type="region of interest" description="Disordered" evidence="5">
    <location>
        <begin position="1"/>
        <end position="37"/>
    </location>
</feature>
<dbReference type="PRINTS" id="PR00071">
    <property type="entry name" value="HMGCOARDTASE"/>
</dbReference>
<dbReference type="PROSITE" id="PS00318">
    <property type="entry name" value="HMG_COA_REDUCTASE_2"/>
    <property type="match status" value="1"/>
</dbReference>
<organism evidence="6 7">
    <name type="scientific">Neolewinella agarilytica</name>
    <dbReference type="NCBI Taxonomy" id="478744"/>
    <lineage>
        <taxon>Bacteria</taxon>
        <taxon>Pseudomonadati</taxon>
        <taxon>Bacteroidota</taxon>
        <taxon>Saprospiria</taxon>
        <taxon>Saprospirales</taxon>
        <taxon>Lewinellaceae</taxon>
        <taxon>Neolewinella</taxon>
    </lineage>
</organism>
<sequence length="384" mass="40393">MSSPLMNTPAAGTAPKEPTKVTSGSLPNLEGKTPNPLGSELAGNIENYIGMARVPVGLAGPLRMQGEYAKGEYSIPLATTEGALVASFTRGMKAISLSGGAVTRVISEGVQRAPYFRFEDLATAADFLKWIAVHQHEFERITGENSRFAKLTSITPTLEGNAVTLMVEFTTGDAAGQNMVTICTDRICRFIASSYPGKIVEWYLEVNASGDKKASRVSFRNVRGKRVCAEIVVPRDIVISVLKTTPETIDRFGRAACYGALQSGTMGVHAHLANGLTALFIACGQDVACVAEASVGTVRMEVTEAGDLYGSVTLPNLIVGTVGGGTGLPTQRECLEMIDCFGTGGARRFAEIATAVCLAGELSILAALAAGHFSAAHERLGRKG</sequence>
<evidence type="ECO:0000256" key="3">
    <source>
        <dbReference type="ARBA" id="ARBA00022857"/>
    </source>
</evidence>
<dbReference type="InterPro" id="IPR009029">
    <property type="entry name" value="HMG_CoA_Rdtase_sub-bd_dom_sf"/>
</dbReference>
<evidence type="ECO:0000256" key="4">
    <source>
        <dbReference type="ARBA" id="ARBA00023002"/>
    </source>
</evidence>
<reference evidence="7" key="1">
    <citation type="submission" date="2016-10" db="EMBL/GenBank/DDBJ databases">
        <authorList>
            <person name="Varghese N."/>
            <person name="Submissions S."/>
        </authorList>
    </citation>
    <scope>NUCLEOTIDE SEQUENCE [LARGE SCALE GENOMIC DNA]</scope>
    <source>
        <strain evidence="7">DSM 24740</strain>
    </source>
</reference>
<dbReference type="Pfam" id="PF00368">
    <property type="entry name" value="HMG-CoA_red"/>
    <property type="match status" value="1"/>
</dbReference>
<evidence type="ECO:0000256" key="1">
    <source>
        <dbReference type="ARBA" id="ARBA00007661"/>
    </source>
</evidence>
<evidence type="ECO:0000313" key="6">
    <source>
        <dbReference type="EMBL" id="SEQ76539.1"/>
    </source>
</evidence>
<dbReference type="RefSeq" id="WP_245748563.1">
    <property type="nucleotide sequence ID" value="NZ_FOFB01000015.1"/>
</dbReference>
<dbReference type="InterPro" id="IPR009023">
    <property type="entry name" value="HMG_CoA_Rdtase_NAD(P)-bd_sf"/>
</dbReference>
<gene>
    <name evidence="6" type="ORF">SAMN05444359_11589</name>
</gene>
<dbReference type="PANTHER" id="PTHR10572">
    <property type="entry name" value="3-HYDROXY-3-METHYLGLUTARYL-COENZYME A REDUCTASE"/>
    <property type="match status" value="1"/>
</dbReference>
<dbReference type="InterPro" id="IPR023074">
    <property type="entry name" value="HMG_CoA_Rdtase_cat_sf"/>
</dbReference>
<name>A0A1H9IPV2_9BACT</name>
<dbReference type="STRING" id="478744.SAMN05444359_11589"/>
<evidence type="ECO:0000313" key="7">
    <source>
        <dbReference type="Proteomes" id="UP000199021"/>
    </source>
</evidence>
<dbReference type="Gene3D" id="3.90.770.10">
    <property type="entry name" value="3-hydroxy-3-methylglutaryl-coenzyme A Reductase, Chain A, domain 2"/>
    <property type="match status" value="1"/>
</dbReference>
<dbReference type="InterPro" id="IPR002202">
    <property type="entry name" value="HMG_CoA_Rdtase"/>
</dbReference>
<dbReference type="GO" id="GO:0015936">
    <property type="term" value="P:coenzyme A metabolic process"/>
    <property type="evidence" value="ECO:0007669"/>
    <property type="project" value="InterPro"/>
</dbReference>
<keyword evidence="7" id="KW-1185">Reference proteome</keyword>
<accession>A0A1H9IPV2</accession>
<dbReference type="SUPFAM" id="SSF55035">
    <property type="entry name" value="NAD-binding domain of HMG-CoA reductase"/>
    <property type="match status" value="1"/>
</dbReference>